<reference evidence="4 5" key="1">
    <citation type="submission" date="2018-11" db="EMBL/GenBank/DDBJ databases">
        <title>Sequencing the genomes of 1000 actinobacteria strains.</title>
        <authorList>
            <person name="Klenk H.-P."/>
        </authorList>
    </citation>
    <scope>NUCLEOTIDE SEQUENCE [LARGE SCALE GENOMIC DNA]</scope>
    <source>
        <strain evidence="4 5">DSM 11294</strain>
    </source>
</reference>
<dbReference type="GO" id="GO:0016020">
    <property type="term" value="C:membrane"/>
    <property type="evidence" value="ECO:0007669"/>
    <property type="project" value="TreeGrafter"/>
</dbReference>
<dbReference type="EMBL" id="RKHK01000001">
    <property type="protein sequence ID" value="ROR72275.1"/>
    <property type="molecule type" value="Genomic_DNA"/>
</dbReference>
<dbReference type="PRINTS" id="PR00081">
    <property type="entry name" value="GDHRDH"/>
</dbReference>
<organism evidence="4 5">
    <name type="scientific">Bogoriella caseilytica</name>
    <dbReference type="NCBI Taxonomy" id="56055"/>
    <lineage>
        <taxon>Bacteria</taxon>
        <taxon>Bacillati</taxon>
        <taxon>Actinomycetota</taxon>
        <taxon>Actinomycetes</taxon>
        <taxon>Micrococcales</taxon>
        <taxon>Bogoriellaceae</taxon>
        <taxon>Bogoriella</taxon>
    </lineage>
</organism>
<dbReference type="Gene3D" id="3.40.50.720">
    <property type="entry name" value="NAD(P)-binding Rossmann-like Domain"/>
    <property type="match status" value="1"/>
</dbReference>
<dbReference type="AlphaFoldDB" id="A0A3N2BAJ6"/>
<protein>
    <submittedName>
        <fullName evidence="4">Short-subunit dehydrogenase</fullName>
    </submittedName>
</protein>
<gene>
    <name evidence="4" type="ORF">EDD31_0625</name>
</gene>
<dbReference type="Proteomes" id="UP000280668">
    <property type="component" value="Unassembled WGS sequence"/>
</dbReference>
<dbReference type="PRINTS" id="PR00080">
    <property type="entry name" value="SDRFAMILY"/>
</dbReference>
<evidence type="ECO:0000256" key="2">
    <source>
        <dbReference type="ARBA" id="ARBA00023002"/>
    </source>
</evidence>
<accession>A0A3N2BAJ6</accession>
<proteinExistence type="inferred from homology"/>
<dbReference type="PANTHER" id="PTHR44196:SF1">
    <property type="entry name" value="DEHYDROGENASE_REDUCTASE SDR FAMILY MEMBER 7B"/>
    <property type="match status" value="1"/>
</dbReference>
<evidence type="ECO:0000256" key="3">
    <source>
        <dbReference type="RuleBase" id="RU000363"/>
    </source>
</evidence>
<name>A0A3N2BAJ6_9MICO</name>
<dbReference type="Pfam" id="PF00106">
    <property type="entry name" value="adh_short"/>
    <property type="match status" value="1"/>
</dbReference>
<evidence type="ECO:0000313" key="4">
    <source>
        <dbReference type="EMBL" id="ROR72275.1"/>
    </source>
</evidence>
<dbReference type="PANTHER" id="PTHR44196">
    <property type="entry name" value="DEHYDROGENASE/REDUCTASE SDR FAMILY MEMBER 7B"/>
    <property type="match status" value="1"/>
</dbReference>
<dbReference type="GO" id="GO:0016491">
    <property type="term" value="F:oxidoreductase activity"/>
    <property type="evidence" value="ECO:0007669"/>
    <property type="project" value="UniProtKB-KW"/>
</dbReference>
<keyword evidence="5" id="KW-1185">Reference proteome</keyword>
<sequence length="272" mass="28534">MRGAQVLITGANRGMGRLFALQAAAEGASRLVLWGREAESLESVAAEARSIEPAVEVEIGVADLADFLAVDDLVADLLEAGRAPDVLINNAGMVSSNTMAWQQDPDEAIRTLSVNTVAPIRISGRLLPAMIADAPRQKRILNVASASALTPVPRAAAYAGSKAALAHWSDTLRTELMLAGHTHIAVTTYNPGFVDTGMFAGTTSIGLTPHLSPERAVEIGWKAMLAGRAETVAPSLVHIARGARAFLPAPAFDALARSLGVYSSMDTFTGRL</sequence>
<evidence type="ECO:0000256" key="1">
    <source>
        <dbReference type="ARBA" id="ARBA00006484"/>
    </source>
</evidence>
<dbReference type="InterPro" id="IPR036291">
    <property type="entry name" value="NAD(P)-bd_dom_sf"/>
</dbReference>
<comment type="similarity">
    <text evidence="1 3">Belongs to the short-chain dehydrogenases/reductases (SDR) family.</text>
</comment>
<keyword evidence="2" id="KW-0560">Oxidoreductase</keyword>
<comment type="caution">
    <text evidence="4">The sequence shown here is derived from an EMBL/GenBank/DDBJ whole genome shotgun (WGS) entry which is preliminary data.</text>
</comment>
<dbReference type="InterPro" id="IPR020904">
    <property type="entry name" value="Sc_DH/Rdtase_CS"/>
</dbReference>
<dbReference type="SUPFAM" id="SSF51735">
    <property type="entry name" value="NAD(P)-binding Rossmann-fold domains"/>
    <property type="match status" value="1"/>
</dbReference>
<evidence type="ECO:0000313" key="5">
    <source>
        <dbReference type="Proteomes" id="UP000280668"/>
    </source>
</evidence>
<dbReference type="InterPro" id="IPR002347">
    <property type="entry name" value="SDR_fam"/>
</dbReference>
<dbReference type="PROSITE" id="PS00061">
    <property type="entry name" value="ADH_SHORT"/>
    <property type="match status" value="1"/>
</dbReference>